<comment type="caution">
    <text evidence="9">The sequence shown here is derived from an EMBL/GenBank/DDBJ whole genome shotgun (WGS) entry which is preliminary data.</text>
</comment>
<organism evidence="9 10">
    <name type="scientific">Runella defluvii</name>
    <dbReference type="NCBI Taxonomy" id="370973"/>
    <lineage>
        <taxon>Bacteria</taxon>
        <taxon>Pseudomonadati</taxon>
        <taxon>Bacteroidota</taxon>
        <taxon>Cytophagia</taxon>
        <taxon>Cytophagales</taxon>
        <taxon>Spirosomataceae</taxon>
        <taxon>Runella</taxon>
    </lineage>
</organism>
<dbReference type="RefSeq" id="WP_183970920.1">
    <property type="nucleotide sequence ID" value="NZ_JACIBY010000001.1"/>
</dbReference>
<reference evidence="9 10" key="1">
    <citation type="submission" date="2020-08" db="EMBL/GenBank/DDBJ databases">
        <title>Genomic Encyclopedia of Type Strains, Phase IV (KMG-IV): sequencing the most valuable type-strain genomes for metagenomic binning, comparative biology and taxonomic classification.</title>
        <authorList>
            <person name="Goeker M."/>
        </authorList>
    </citation>
    <scope>NUCLEOTIDE SEQUENCE [LARGE SCALE GENOMIC DNA]</scope>
    <source>
        <strain evidence="9 10">DSM 17976</strain>
    </source>
</reference>
<evidence type="ECO:0000256" key="2">
    <source>
        <dbReference type="ARBA" id="ARBA00006275"/>
    </source>
</evidence>
<dbReference type="GO" id="GO:0009279">
    <property type="term" value="C:cell outer membrane"/>
    <property type="evidence" value="ECO:0007669"/>
    <property type="project" value="UniProtKB-SubCell"/>
</dbReference>
<comment type="similarity">
    <text evidence="2">Belongs to the SusD family.</text>
</comment>
<protein>
    <recommendedName>
        <fullName evidence="11">RagB/SusD family nutrient uptake outer membrane protein</fullName>
    </recommendedName>
</protein>
<dbReference type="Pfam" id="PF14322">
    <property type="entry name" value="SusD-like_3"/>
    <property type="match status" value="1"/>
</dbReference>
<comment type="subcellular location">
    <subcellularLocation>
        <location evidence="1">Cell outer membrane</location>
    </subcellularLocation>
</comment>
<evidence type="ECO:0000256" key="4">
    <source>
        <dbReference type="ARBA" id="ARBA00023136"/>
    </source>
</evidence>
<feature type="domain" description="SusD-like N-terminal" evidence="8">
    <location>
        <begin position="25"/>
        <end position="207"/>
    </location>
</feature>
<gene>
    <name evidence="9" type="ORF">FHS57_000112</name>
</gene>
<name>A0A7W6EN39_9BACT</name>
<dbReference type="CDD" id="cd08977">
    <property type="entry name" value="SusD"/>
    <property type="match status" value="1"/>
</dbReference>
<evidence type="ECO:0000256" key="3">
    <source>
        <dbReference type="ARBA" id="ARBA00022729"/>
    </source>
</evidence>
<evidence type="ECO:0000256" key="5">
    <source>
        <dbReference type="ARBA" id="ARBA00023237"/>
    </source>
</evidence>
<evidence type="ECO:0008006" key="11">
    <source>
        <dbReference type="Google" id="ProtNLM"/>
    </source>
</evidence>
<dbReference type="InterPro" id="IPR011990">
    <property type="entry name" value="TPR-like_helical_dom_sf"/>
</dbReference>
<evidence type="ECO:0000313" key="9">
    <source>
        <dbReference type="EMBL" id="MBB3836130.1"/>
    </source>
</evidence>
<keyword evidence="4" id="KW-0472">Membrane</keyword>
<keyword evidence="10" id="KW-1185">Reference proteome</keyword>
<dbReference type="SUPFAM" id="SSF48452">
    <property type="entry name" value="TPR-like"/>
    <property type="match status" value="1"/>
</dbReference>
<sequence length="438" mass="47640">MNTSIKSFVLAGSVMLLSAACANRLDVQPTQSIDESTALATEQDVNVTLVGAYDGMSSINVYGGAFQYTGDLLGDDREVVFGGTFTTLDELWRKTITPGNSQTTLTWNNSYAAINRANNVLSALDKVSTANRGPVEAQARFIRAAIYFELVRLYAKAWGDGDNAANLGVPLVLNPTRSVTDEDYKARNSVAEVYAQIIDDLTKAEQLAKYPPAIALLARVYLMQGNNASARDAANRVIASGLFELETDFANAFVDDNAESIFSIVVTDQDGANDMNTYYASALNQGRGDIRVQTKHLALYEANDIRGKFFNTSNAGSRTFTSKFNDRFGDVPVLRLAEMYLIRAEANFRLGTTVGATPLADINMIRARAGLAPVASLTLAAILKERKLELAFEGQQIHDIKRTKGTVGTTVFSANNLVLPIPQREIDTNKKLVQNPGY</sequence>
<dbReference type="EMBL" id="JACIBY010000001">
    <property type="protein sequence ID" value="MBB3836130.1"/>
    <property type="molecule type" value="Genomic_DNA"/>
</dbReference>
<dbReference type="Gene3D" id="1.25.40.390">
    <property type="match status" value="1"/>
</dbReference>
<evidence type="ECO:0000256" key="1">
    <source>
        <dbReference type="ARBA" id="ARBA00004442"/>
    </source>
</evidence>
<dbReference type="AlphaFoldDB" id="A0A7W6EN39"/>
<feature type="domain" description="RagB/SusD" evidence="7">
    <location>
        <begin position="329"/>
        <end position="406"/>
    </location>
</feature>
<evidence type="ECO:0000259" key="8">
    <source>
        <dbReference type="Pfam" id="PF14322"/>
    </source>
</evidence>
<accession>A0A7W6EN39</accession>
<keyword evidence="5" id="KW-0998">Cell outer membrane</keyword>
<feature type="chain" id="PRO_5030626405" description="RagB/SusD family nutrient uptake outer membrane protein" evidence="6">
    <location>
        <begin position="23"/>
        <end position="438"/>
    </location>
</feature>
<dbReference type="PROSITE" id="PS51257">
    <property type="entry name" value="PROKAR_LIPOPROTEIN"/>
    <property type="match status" value="1"/>
</dbReference>
<proteinExistence type="inferred from homology"/>
<dbReference type="Proteomes" id="UP000541352">
    <property type="component" value="Unassembled WGS sequence"/>
</dbReference>
<evidence type="ECO:0000313" key="10">
    <source>
        <dbReference type="Proteomes" id="UP000541352"/>
    </source>
</evidence>
<dbReference type="InterPro" id="IPR012944">
    <property type="entry name" value="SusD_RagB_dom"/>
</dbReference>
<keyword evidence="3 6" id="KW-0732">Signal</keyword>
<feature type="signal peptide" evidence="6">
    <location>
        <begin position="1"/>
        <end position="22"/>
    </location>
</feature>
<evidence type="ECO:0000259" key="7">
    <source>
        <dbReference type="Pfam" id="PF07980"/>
    </source>
</evidence>
<dbReference type="InterPro" id="IPR033985">
    <property type="entry name" value="SusD-like_N"/>
</dbReference>
<dbReference type="Pfam" id="PF07980">
    <property type="entry name" value="SusD_RagB"/>
    <property type="match status" value="1"/>
</dbReference>
<evidence type="ECO:0000256" key="6">
    <source>
        <dbReference type="SAM" id="SignalP"/>
    </source>
</evidence>